<dbReference type="AlphaFoldDB" id="A0AAN1WGM8"/>
<dbReference type="PROSITE" id="PS51257">
    <property type="entry name" value="PROKAR_LIPOPROTEIN"/>
    <property type="match status" value="1"/>
</dbReference>
<feature type="signal peptide" evidence="1">
    <location>
        <begin position="1"/>
        <end position="18"/>
    </location>
</feature>
<name>A0AAN1WGM8_9GAMM</name>
<proteinExistence type="predicted"/>
<evidence type="ECO:0000256" key="1">
    <source>
        <dbReference type="SAM" id="SignalP"/>
    </source>
</evidence>
<organism evidence="2 3">
    <name type="scientific">Marinagarivorans cellulosilyticus</name>
    <dbReference type="NCBI Taxonomy" id="2721545"/>
    <lineage>
        <taxon>Bacteria</taxon>
        <taxon>Pseudomonadati</taxon>
        <taxon>Pseudomonadota</taxon>
        <taxon>Gammaproteobacteria</taxon>
        <taxon>Cellvibrionales</taxon>
        <taxon>Cellvibrionaceae</taxon>
        <taxon>Marinagarivorans</taxon>
    </lineage>
</organism>
<keyword evidence="3" id="KW-1185">Reference proteome</keyword>
<gene>
    <name evidence="2" type="ORF">MARGE09_P1442</name>
</gene>
<dbReference type="InterPro" id="IPR015943">
    <property type="entry name" value="WD40/YVTN_repeat-like_dom_sf"/>
</dbReference>
<dbReference type="SUPFAM" id="SSF50998">
    <property type="entry name" value="Quinoprotein alcohol dehydrogenase-like"/>
    <property type="match status" value="1"/>
</dbReference>
<protein>
    <submittedName>
        <fullName evidence="2">Uncharacterized protein</fullName>
    </submittedName>
</protein>
<sequence length="609" mass="65231">MMKLLGHSLIMVSAALLAGCDGDSQLPKSQASAKFTQAPQTLTTKTTALPIQSAYNDVRSAVDAQADIAFVGSASGTKVSALRLATRQHLWQLTLDAGVDQLFFDAEGKRLYISTATSLTVVDSMSGTVLTSIEIDSPIVAITYLPAREGFARSHLIIGQRTSANKWQISALEPNFLEVMASTALPAHEEQPALQMTAGAGLIWTMNNEGQRLFTIRPYLLREDAIFPLGDHQVVDSLRDTGLMISPDGEWLITGGNNVLSSGLDGETETYYEVSVYGFDHFTPTVHGGGVFWGDTFGLMVRDDLAPSANTGVRQWLELGRFSTSQVLSTVSGIYALGRYDELGLAMQWVTSNSEDLPSVTTPLTLTAGQAFIPFDGGGNQEQADVYLMAKFAAGNGIAAVQPVCYEPCTYAHVLEIPLLDEAQRAYIEIGKLADGPIRGAIVTVSDNVQVDAVKWVSHPPTICSENPPSGENQFAGNLFANDLDLSMCKDDERTYGLVGFVCADAAAQCEERFELGRLSCDGSSIFVGGAFNQDVGPNLPLFNFQLSSSSTGSSSSSSASIYGEIGEEPRQQEDAMPINVLPGTIDINNPSADYSLEADFSPPKTTCF</sequence>
<dbReference type="EMBL" id="AP023086">
    <property type="protein sequence ID" value="BCD97241.1"/>
    <property type="molecule type" value="Genomic_DNA"/>
</dbReference>
<dbReference type="Proteomes" id="UP001320119">
    <property type="component" value="Chromosome"/>
</dbReference>
<evidence type="ECO:0000313" key="2">
    <source>
        <dbReference type="EMBL" id="BCD97241.1"/>
    </source>
</evidence>
<dbReference type="RefSeq" id="WP_236986715.1">
    <property type="nucleotide sequence ID" value="NZ_AP023086.1"/>
</dbReference>
<dbReference type="Gene3D" id="2.130.10.10">
    <property type="entry name" value="YVTN repeat-like/Quinoprotein amine dehydrogenase"/>
    <property type="match status" value="1"/>
</dbReference>
<reference evidence="2 3" key="1">
    <citation type="journal article" date="2022" name="IScience">
        <title>An ultrasensitive nanofiber-based assay for enzymatic hydrolysis and deep-sea microbial degradation of cellulose.</title>
        <authorList>
            <person name="Tsudome M."/>
            <person name="Tachioka M."/>
            <person name="Miyazaki M."/>
            <person name="Uchimura K."/>
            <person name="Tsuda M."/>
            <person name="Takaki Y."/>
            <person name="Deguchi S."/>
        </authorList>
    </citation>
    <scope>NUCLEOTIDE SEQUENCE [LARGE SCALE GENOMIC DNA]</scope>
    <source>
        <strain evidence="2 3">GE09</strain>
    </source>
</reference>
<accession>A0AAN1WGM8</accession>
<dbReference type="InterPro" id="IPR011047">
    <property type="entry name" value="Quinoprotein_ADH-like_sf"/>
</dbReference>
<evidence type="ECO:0000313" key="3">
    <source>
        <dbReference type="Proteomes" id="UP001320119"/>
    </source>
</evidence>
<feature type="chain" id="PRO_5042850034" evidence="1">
    <location>
        <begin position="19"/>
        <end position="609"/>
    </location>
</feature>
<dbReference type="KEGG" id="marq:MARGE09_P1442"/>
<keyword evidence="1" id="KW-0732">Signal</keyword>